<dbReference type="Proteomes" id="UP000215383">
    <property type="component" value="Chromosome 1"/>
</dbReference>
<reference evidence="1 2" key="1">
    <citation type="submission" date="2017-06" db="EMBL/GenBank/DDBJ databases">
        <authorList>
            <consortium name="Pathogen Informatics"/>
        </authorList>
    </citation>
    <scope>NUCLEOTIDE SEQUENCE [LARGE SCALE GENOMIC DNA]</scope>
    <source>
        <strain evidence="1 2">NCTC10570</strain>
    </source>
</reference>
<keyword evidence="2" id="KW-1185">Reference proteome</keyword>
<accession>A0A239THS3</accession>
<name>A0A239THS3_9FIRM</name>
<dbReference type="GeneID" id="78508188"/>
<proteinExistence type="predicted"/>
<organism evidence="1 2">
    <name type="scientific">Megamonas hypermegale</name>
    <dbReference type="NCBI Taxonomy" id="158847"/>
    <lineage>
        <taxon>Bacteria</taxon>
        <taxon>Bacillati</taxon>
        <taxon>Bacillota</taxon>
        <taxon>Negativicutes</taxon>
        <taxon>Selenomonadales</taxon>
        <taxon>Selenomonadaceae</taxon>
        <taxon>Megamonas</taxon>
    </lineage>
</organism>
<sequence>MEKMRMESMDIVAKNVEKIEKLFPDCITEARDENGKLQKVVDRDKLLQNFSHKIIGGGYSGTL</sequence>
<dbReference type="RefSeq" id="WP_197695389.1">
    <property type="nucleotide sequence ID" value="NZ_LT906446.1"/>
</dbReference>
<evidence type="ECO:0000313" key="1">
    <source>
        <dbReference type="EMBL" id="SNU97019.1"/>
    </source>
</evidence>
<dbReference type="EMBL" id="LT906446">
    <property type="protein sequence ID" value="SNU97019.1"/>
    <property type="molecule type" value="Genomic_DNA"/>
</dbReference>
<gene>
    <name evidence="1" type="ORF">SAMEA4364220_00681</name>
</gene>
<dbReference type="AlphaFoldDB" id="A0A239THS3"/>
<evidence type="ECO:0000313" key="2">
    <source>
        <dbReference type="Proteomes" id="UP000215383"/>
    </source>
</evidence>
<protein>
    <submittedName>
        <fullName evidence="1">Uncharacterized protein</fullName>
    </submittedName>
</protein>